<evidence type="ECO:0000313" key="1">
    <source>
        <dbReference type="EMBL" id="MDP0587692.1"/>
    </source>
</evidence>
<proteinExistence type="predicted"/>
<organism evidence="1 2">
    <name type="scientific">Candidatus Endonucleibacter bathymodioli</name>
    <dbReference type="NCBI Taxonomy" id="539814"/>
    <lineage>
        <taxon>Bacteria</taxon>
        <taxon>Pseudomonadati</taxon>
        <taxon>Pseudomonadota</taxon>
        <taxon>Gammaproteobacteria</taxon>
        <taxon>Oceanospirillales</taxon>
        <taxon>Endozoicomonadaceae</taxon>
        <taxon>Candidatus Endonucleibacter</taxon>
    </lineage>
</organism>
<reference evidence="1 2" key="1">
    <citation type="journal article" date="2023" name="bioRxiv">
        <title>An intranuclear bacterial parasite of deep-sea mussels expresses apoptosis inhibitors acquired from its host.</title>
        <authorList>
            <person name="Gonzalez Porras M.A."/>
            <person name="Assie A."/>
            <person name="Tietjen M."/>
            <person name="Violette M."/>
            <person name="Kleiner M."/>
            <person name="Gruber-Vodicka H."/>
            <person name="Dubilier N."/>
            <person name="Leisch N."/>
        </authorList>
    </citation>
    <scope>NUCLEOTIDE SEQUENCE [LARGE SCALE GENOMIC DNA]</scope>
    <source>
        <strain evidence="1">IAP13</strain>
    </source>
</reference>
<gene>
    <name evidence="1" type="ORF">QS748_00135</name>
</gene>
<dbReference type="Proteomes" id="UP001178148">
    <property type="component" value="Unassembled WGS sequence"/>
</dbReference>
<name>A0AA90NQU6_9GAMM</name>
<evidence type="ECO:0000313" key="2">
    <source>
        <dbReference type="Proteomes" id="UP001178148"/>
    </source>
</evidence>
<sequence length="110" mass="12422">MYDICNKIDQVRQELGVHLFRDIYPVRKSRIDNAEEYRNEKENALTVTNDFVLVNSLGHLSLNQSSIEKCSVKSLGSFICASDVNSIEHSHVVFVENLAVMANLSLLNIP</sequence>
<protein>
    <submittedName>
        <fullName evidence="1">Uncharacterized protein</fullName>
    </submittedName>
</protein>
<keyword evidence="2" id="KW-1185">Reference proteome</keyword>
<dbReference type="EMBL" id="JASXSV010000001">
    <property type="protein sequence ID" value="MDP0587692.1"/>
    <property type="molecule type" value="Genomic_DNA"/>
</dbReference>
<accession>A0AA90NQU6</accession>
<dbReference type="AlphaFoldDB" id="A0AA90NQU6"/>
<comment type="caution">
    <text evidence="1">The sequence shown here is derived from an EMBL/GenBank/DDBJ whole genome shotgun (WGS) entry which is preliminary data.</text>
</comment>